<comment type="caution">
    <text evidence="2">The sequence shown here is derived from an EMBL/GenBank/DDBJ whole genome shotgun (WGS) entry which is preliminary data.</text>
</comment>
<dbReference type="AlphaFoldDB" id="K0T3V2"/>
<reference evidence="2 3" key="1">
    <citation type="journal article" date="2012" name="Genome Biol.">
        <title>Genome and low-iron response of an oceanic diatom adapted to chronic iron limitation.</title>
        <authorList>
            <person name="Lommer M."/>
            <person name="Specht M."/>
            <person name="Roy A.S."/>
            <person name="Kraemer L."/>
            <person name="Andreson R."/>
            <person name="Gutowska M.A."/>
            <person name="Wolf J."/>
            <person name="Bergner S.V."/>
            <person name="Schilhabel M.B."/>
            <person name="Klostermeier U.C."/>
            <person name="Beiko R.G."/>
            <person name="Rosenstiel P."/>
            <person name="Hippler M."/>
            <person name="Laroche J."/>
        </authorList>
    </citation>
    <scope>NUCLEOTIDE SEQUENCE [LARGE SCALE GENOMIC DNA]</scope>
    <source>
        <strain evidence="2 3">CCMP1005</strain>
    </source>
</reference>
<feature type="transmembrane region" description="Helical" evidence="1">
    <location>
        <begin position="12"/>
        <end position="32"/>
    </location>
</feature>
<evidence type="ECO:0000313" key="2">
    <source>
        <dbReference type="EMBL" id="EJK68051.1"/>
    </source>
</evidence>
<dbReference type="EMBL" id="AGNL01012157">
    <property type="protein sequence ID" value="EJK68051.1"/>
    <property type="molecule type" value="Genomic_DNA"/>
</dbReference>
<keyword evidence="1" id="KW-0812">Transmembrane</keyword>
<name>K0T3V2_THAOC</name>
<sequence length="69" mass="7850">MIGIDCNWKIEQIAIIIQTVLYLGTLFTIWVLSYHGPNAGSSVAASLAYRAVNKNLYFTRFTHASFFEY</sequence>
<feature type="non-terminal residue" evidence="2">
    <location>
        <position position="69"/>
    </location>
</feature>
<dbReference type="Proteomes" id="UP000266841">
    <property type="component" value="Unassembled WGS sequence"/>
</dbReference>
<keyword evidence="1" id="KW-1133">Transmembrane helix</keyword>
<gene>
    <name evidence="2" type="ORF">THAOC_10815</name>
</gene>
<evidence type="ECO:0000256" key="1">
    <source>
        <dbReference type="SAM" id="Phobius"/>
    </source>
</evidence>
<proteinExistence type="predicted"/>
<keyword evidence="1" id="KW-0472">Membrane</keyword>
<accession>K0T3V2</accession>
<keyword evidence="3" id="KW-1185">Reference proteome</keyword>
<protein>
    <submittedName>
        <fullName evidence="2">Uncharacterized protein</fullName>
    </submittedName>
</protein>
<evidence type="ECO:0000313" key="3">
    <source>
        <dbReference type="Proteomes" id="UP000266841"/>
    </source>
</evidence>
<organism evidence="2 3">
    <name type="scientific">Thalassiosira oceanica</name>
    <name type="common">Marine diatom</name>
    <dbReference type="NCBI Taxonomy" id="159749"/>
    <lineage>
        <taxon>Eukaryota</taxon>
        <taxon>Sar</taxon>
        <taxon>Stramenopiles</taxon>
        <taxon>Ochrophyta</taxon>
        <taxon>Bacillariophyta</taxon>
        <taxon>Coscinodiscophyceae</taxon>
        <taxon>Thalassiosirophycidae</taxon>
        <taxon>Thalassiosirales</taxon>
        <taxon>Thalassiosiraceae</taxon>
        <taxon>Thalassiosira</taxon>
    </lineage>
</organism>